<sequence>MMKKALQIAVLASLLTSFSAFAHHPAEDIIDEDTWEMIDQNMVDADSPHLDLDFTAM</sequence>
<dbReference type="Proteomes" id="UP000502260">
    <property type="component" value="Chromosome"/>
</dbReference>
<dbReference type="KEGG" id="slac:SKTS_28670"/>
<keyword evidence="1" id="KW-0732">Signal</keyword>
<organism evidence="2 3">
    <name type="scientific">Sulfurimicrobium lacus</name>
    <dbReference type="NCBI Taxonomy" id="2715678"/>
    <lineage>
        <taxon>Bacteria</taxon>
        <taxon>Pseudomonadati</taxon>
        <taxon>Pseudomonadota</taxon>
        <taxon>Betaproteobacteria</taxon>
        <taxon>Nitrosomonadales</taxon>
        <taxon>Sulfuricellaceae</taxon>
        <taxon>Sulfurimicrobium</taxon>
    </lineage>
</organism>
<reference evidence="3" key="1">
    <citation type="submission" date="2020-03" db="EMBL/GenBank/DDBJ databases">
        <title>Complete genome sequence of sulfur-oxidizing bacterium skT11.</title>
        <authorList>
            <person name="Kanda M."/>
            <person name="Kojima H."/>
            <person name="Fukui M."/>
        </authorList>
    </citation>
    <scope>NUCLEOTIDE SEQUENCE [LARGE SCALE GENOMIC DNA]</scope>
    <source>
        <strain evidence="3">skT11</strain>
    </source>
</reference>
<name>A0A6F8VFP9_9PROT</name>
<protein>
    <submittedName>
        <fullName evidence="2">Uncharacterized protein</fullName>
    </submittedName>
</protein>
<evidence type="ECO:0000313" key="3">
    <source>
        <dbReference type="Proteomes" id="UP000502260"/>
    </source>
</evidence>
<accession>A0A6F8VFP9</accession>
<evidence type="ECO:0000256" key="1">
    <source>
        <dbReference type="SAM" id="SignalP"/>
    </source>
</evidence>
<proteinExistence type="predicted"/>
<dbReference type="AlphaFoldDB" id="A0A6F8VFP9"/>
<feature type="signal peptide" evidence="1">
    <location>
        <begin position="1"/>
        <end position="22"/>
    </location>
</feature>
<keyword evidence="3" id="KW-1185">Reference proteome</keyword>
<dbReference type="EMBL" id="AP022853">
    <property type="protein sequence ID" value="BCB27981.1"/>
    <property type="molecule type" value="Genomic_DNA"/>
</dbReference>
<gene>
    <name evidence="2" type="ORF">SKTS_28670</name>
</gene>
<evidence type="ECO:0000313" key="2">
    <source>
        <dbReference type="EMBL" id="BCB27981.1"/>
    </source>
</evidence>
<feature type="chain" id="PRO_5026124597" evidence="1">
    <location>
        <begin position="23"/>
        <end position="57"/>
    </location>
</feature>